<dbReference type="AlphaFoldDB" id="A0AAN9LKM6"/>
<dbReference type="Proteomes" id="UP001367508">
    <property type="component" value="Unassembled WGS sequence"/>
</dbReference>
<gene>
    <name evidence="1" type="ORF">VNO77_18339</name>
</gene>
<keyword evidence="2" id="KW-1185">Reference proteome</keyword>
<evidence type="ECO:0000313" key="1">
    <source>
        <dbReference type="EMBL" id="KAK7337752.1"/>
    </source>
</evidence>
<organism evidence="1 2">
    <name type="scientific">Canavalia gladiata</name>
    <name type="common">Sword bean</name>
    <name type="synonym">Dolichos gladiatus</name>
    <dbReference type="NCBI Taxonomy" id="3824"/>
    <lineage>
        <taxon>Eukaryota</taxon>
        <taxon>Viridiplantae</taxon>
        <taxon>Streptophyta</taxon>
        <taxon>Embryophyta</taxon>
        <taxon>Tracheophyta</taxon>
        <taxon>Spermatophyta</taxon>
        <taxon>Magnoliopsida</taxon>
        <taxon>eudicotyledons</taxon>
        <taxon>Gunneridae</taxon>
        <taxon>Pentapetalae</taxon>
        <taxon>rosids</taxon>
        <taxon>fabids</taxon>
        <taxon>Fabales</taxon>
        <taxon>Fabaceae</taxon>
        <taxon>Papilionoideae</taxon>
        <taxon>50 kb inversion clade</taxon>
        <taxon>NPAAA clade</taxon>
        <taxon>indigoferoid/millettioid clade</taxon>
        <taxon>Phaseoleae</taxon>
        <taxon>Canavalia</taxon>
    </lineage>
</organism>
<name>A0AAN9LKM6_CANGL</name>
<reference evidence="1 2" key="1">
    <citation type="submission" date="2024-01" db="EMBL/GenBank/DDBJ databases">
        <title>The genomes of 5 underutilized Papilionoideae crops provide insights into root nodulation and disease resistanc.</title>
        <authorList>
            <person name="Jiang F."/>
        </authorList>
    </citation>
    <scope>NUCLEOTIDE SEQUENCE [LARGE SCALE GENOMIC DNA]</scope>
    <source>
        <strain evidence="1">LVBAO_FW01</strain>
        <tissue evidence="1">Leaves</tissue>
    </source>
</reference>
<comment type="caution">
    <text evidence="1">The sequence shown here is derived from an EMBL/GenBank/DDBJ whole genome shotgun (WGS) entry which is preliminary data.</text>
</comment>
<sequence length="172" mass="18854">MRESEEQTYMCKALRESSDDVAVKSKGEGNKGGEKSIEGVRILLEEGSGTKRLESNSVVKLDISLAPDATLESFLSRMIVIPGLYTDSALEDRHNEEGGHAIVIVGALMQNACTHAYSSVQACANNVAIMPRRQSQAAWTLYYAPESTYHKEVQFSGKVAALHPFRPEFESS</sequence>
<protein>
    <submittedName>
        <fullName evidence="1">Uncharacterized protein</fullName>
    </submittedName>
</protein>
<evidence type="ECO:0000313" key="2">
    <source>
        <dbReference type="Proteomes" id="UP001367508"/>
    </source>
</evidence>
<accession>A0AAN9LKM6</accession>
<dbReference type="EMBL" id="JAYMYQ010000004">
    <property type="protein sequence ID" value="KAK7337752.1"/>
    <property type="molecule type" value="Genomic_DNA"/>
</dbReference>
<proteinExistence type="predicted"/>